<evidence type="ECO:0000313" key="2">
    <source>
        <dbReference type="Proteomes" id="UP000026960"/>
    </source>
</evidence>
<protein>
    <submittedName>
        <fullName evidence="1">Uncharacterized protein</fullName>
    </submittedName>
</protein>
<reference evidence="1" key="2">
    <citation type="submission" date="2015-03" db="UniProtKB">
        <authorList>
            <consortium name="EnsemblPlants"/>
        </authorList>
    </citation>
    <scope>IDENTIFICATION</scope>
</reference>
<dbReference type="EnsemblPlants" id="OBART08G18660.1">
    <property type="protein sequence ID" value="OBART08G18660.1"/>
    <property type="gene ID" value="OBART08G18660"/>
</dbReference>
<accession>A0A0D3H1J7</accession>
<keyword evidence="2" id="KW-1185">Reference proteome</keyword>
<dbReference type="HOGENOM" id="CLU_2444350_0_0_1"/>
<dbReference type="AlphaFoldDB" id="A0A0D3H1J7"/>
<name>A0A0D3H1J7_9ORYZ</name>
<organism evidence="1">
    <name type="scientific">Oryza barthii</name>
    <dbReference type="NCBI Taxonomy" id="65489"/>
    <lineage>
        <taxon>Eukaryota</taxon>
        <taxon>Viridiplantae</taxon>
        <taxon>Streptophyta</taxon>
        <taxon>Embryophyta</taxon>
        <taxon>Tracheophyta</taxon>
        <taxon>Spermatophyta</taxon>
        <taxon>Magnoliopsida</taxon>
        <taxon>Liliopsida</taxon>
        <taxon>Poales</taxon>
        <taxon>Poaceae</taxon>
        <taxon>BOP clade</taxon>
        <taxon>Oryzoideae</taxon>
        <taxon>Oryzeae</taxon>
        <taxon>Oryzinae</taxon>
        <taxon>Oryza</taxon>
    </lineage>
</organism>
<dbReference type="Gramene" id="OBART08G18660.1">
    <property type="protein sequence ID" value="OBART08G18660.1"/>
    <property type="gene ID" value="OBART08G18660"/>
</dbReference>
<dbReference type="Proteomes" id="UP000026960">
    <property type="component" value="Chromosome 8"/>
</dbReference>
<reference evidence="1" key="1">
    <citation type="journal article" date="2009" name="Rice">
        <title>De Novo Next Generation Sequencing of Plant Genomes.</title>
        <authorList>
            <person name="Rounsley S."/>
            <person name="Marri P.R."/>
            <person name="Yu Y."/>
            <person name="He R."/>
            <person name="Sisneros N."/>
            <person name="Goicoechea J.L."/>
            <person name="Lee S.J."/>
            <person name="Angelova A."/>
            <person name="Kudrna D."/>
            <person name="Luo M."/>
            <person name="Affourtit J."/>
            <person name="Desany B."/>
            <person name="Knight J."/>
            <person name="Niazi F."/>
            <person name="Egholm M."/>
            <person name="Wing R.A."/>
        </authorList>
    </citation>
    <scope>NUCLEOTIDE SEQUENCE [LARGE SCALE GENOMIC DNA]</scope>
    <source>
        <strain evidence="1">cv. IRGC 105608</strain>
    </source>
</reference>
<sequence length="90" mass="9905">MAAGREGLLPASFPFSSLPRFNRQLAEEEQDDADLLADAMATPAFLFLHDAACRSSPQQLLATVDVTRERPEYLCSLVLSNKVENITSHV</sequence>
<evidence type="ECO:0000313" key="1">
    <source>
        <dbReference type="EnsemblPlants" id="OBART08G18660.1"/>
    </source>
</evidence>
<dbReference type="PaxDb" id="65489-OBART08G18660.1"/>
<proteinExistence type="predicted"/>